<comment type="caution">
    <text evidence="1">The sequence shown here is derived from an EMBL/GenBank/DDBJ whole genome shotgun (WGS) entry which is preliminary data.</text>
</comment>
<reference evidence="2" key="1">
    <citation type="journal article" date="2023" name="G3 (Bethesda)">
        <title>Genome assembly and association tests identify interacting loci associated with vigor, precocity, and sex in interspecific pistachio rootstocks.</title>
        <authorList>
            <person name="Palmer W."/>
            <person name="Jacygrad E."/>
            <person name="Sagayaradj S."/>
            <person name="Cavanaugh K."/>
            <person name="Han R."/>
            <person name="Bertier L."/>
            <person name="Beede B."/>
            <person name="Kafkas S."/>
            <person name="Golino D."/>
            <person name="Preece J."/>
            <person name="Michelmore R."/>
        </authorList>
    </citation>
    <scope>NUCLEOTIDE SEQUENCE [LARGE SCALE GENOMIC DNA]</scope>
</reference>
<protein>
    <submittedName>
        <fullName evidence="1">Uncharacterized protein</fullName>
    </submittedName>
</protein>
<organism evidence="1 2">
    <name type="scientific">Pistacia integerrima</name>
    <dbReference type="NCBI Taxonomy" id="434235"/>
    <lineage>
        <taxon>Eukaryota</taxon>
        <taxon>Viridiplantae</taxon>
        <taxon>Streptophyta</taxon>
        <taxon>Embryophyta</taxon>
        <taxon>Tracheophyta</taxon>
        <taxon>Spermatophyta</taxon>
        <taxon>Magnoliopsida</taxon>
        <taxon>eudicotyledons</taxon>
        <taxon>Gunneridae</taxon>
        <taxon>Pentapetalae</taxon>
        <taxon>rosids</taxon>
        <taxon>malvids</taxon>
        <taxon>Sapindales</taxon>
        <taxon>Anacardiaceae</taxon>
        <taxon>Pistacia</taxon>
    </lineage>
</organism>
<gene>
    <name evidence="1" type="ORF">Pint_30906</name>
</gene>
<sequence length="911" mass="101542">MKKVKQGRNAREDESSSNMIKPVLFGLVLSCLVEDENCTDFVVVFLQNWNGFLASIFKTAINSSLLQLPSGRTTSLEVLIVLPRFPCLSPDESSYGLCYNGGKIMTEPVTVSLLWFGTGWEESGRETIRNAIASLVPSRYNAGDSEVPTLGDWWDIVRQYRDDSNAQVTDRVSVGAECFYSGSELNMTLDRVVEIGKSVFNKTAVEGSIGRLNCTRVFDVDENRIYHILFSYSVMFFEGQQQREFTDWCSGKFQLPGMMVSMTWAREPQIAADQCSISFRRSSYLGPPNGDEKIDSLVGHMVATIAEEEAKAPPPPLYVDEERRFSFNAVGLNGYRYIVPYIWDQNIRNCALKPSETCSRNAVVLEQASGRLKGGIVVNHTDGLQPYPRNQKCQWEINFPDAKFISFTVNFLAISADSDDRLRICQPNSNPVQCSTIQSNNGDFDKNFKVFGSKASIEFSSGDHIAFKSRGWELSYSAGMCNGKKDVYDPDGRIGYASSSYVKGLTCQWILHGKPGTPVTLSFIHINITKNLDFLAINNGTKQQIANFSGSYSESDLPKMNLTGEVTIIFATQTDEGEGWSAKFHISSPVDRNKKVWLVIVIVVLAIISATVSLSFVALAILKRRRMHKTSMDSVGELMQVRVDINRELNRIGEGPSAIVYRAVSTNGNTVAVKSGRDSSSDTGLEEEILLKSSFHPHIVSLLGYAQAQNGLRQRCLVFEFMQRGSLRWNLREDGGTLDWEKRLEIVLQICSAIQMLHMYSKPPIFHGNITSENILLDEFYNAKLSGFGAASYFSSTRNPEETSEMAEDICSFGLLLVELLQGEPVVNRQGCRNFSRLEQINDMVGGGIEFLDQRLAIPEENWKVMGLAKLGEIAKWCIGSCCRIEGNENDAKIGDVLSGLRQVKQLFCSV</sequence>
<evidence type="ECO:0000313" key="1">
    <source>
        <dbReference type="EMBL" id="KAJ0020037.1"/>
    </source>
</evidence>
<evidence type="ECO:0000313" key="2">
    <source>
        <dbReference type="Proteomes" id="UP001163603"/>
    </source>
</evidence>
<proteinExistence type="predicted"/>
<dbReference type="Proteomes" id="UP001163603">
    <property type="component" value="Chromosome 11"/>
</dbReference>
<dbReference type="EMBL" id="CM047746">
    <property type="protein sequence ID" value="KAJ0020037.1"/>
    <property type="molecule type" value="Genomic_DNA"/>
</dbReference>
<keyword evidence="2" id="KW-1185">Reference proteome</keyword>
<name>A0ACC0XNA7_9ROSI</name>
<accession>A0ACC0XNA7</accession>